<organism evidence="1 2">
    <name type="scientific">Choristoneura fumiferana</name>
    <name type="common">Spruce budworm moth</name>
    <name type="synonym">Archips fumiferana</name>
    <dbReference type="NCBI Taxonomy" id="7141"/>
    <lineage>
        <taxon>Eukaryota</taxon>
        <taxon>Metazoa</taxon>
        <taxon>Ecdysozoa</taxon>
        <taxon>Arthropoda</taxon>
        <taxon>Hexapoda</taxon>
        <taxon>Insecta</taxon>
        <taxon>Pterygota</taxon>
        <taxon>Neoptera</taxon>
        <taxon>Endopterygota</taxon>
        <taxon>Lepidoptera</taxon>
        <taxon>Glossata</taxon>
        <taxon>Ditrysia</taxon>
        <taxon>Tortricoidea</taxon>
        <taxon>Tortricidae</taxon>
        <taxon>Tortricinae</taxon>
        <taxon>Choristoneura</taxon>
    </lineage>
</organism>
<evidence type="ECO:0000313" key="2">
    <source>
        <dbReference type="Proteomes" id="UP001064048"/>
    </source>
</evidence>
<sequence length="339" mass="38573">MDSTTFEYLLEKVAPIIKKNDTHFRPAISPAEKLMVTLRFLATGDSYQSLMYLFRISASTISLFVPEVCLAIYTALKEYIKVPTTLEEWLKIAEGYETIWQFPHCIGALDGKHVIIKAPAHSGSTYFNYKGSHSIVLMIVVDANYRIIYMHCGMVGRISDGGVFHDTALYAALESRSLNLPPPRPLQGRQIDVPYVLLADDAFALSKYLMKPYPYANQPIDKRVYNYRLSRARRMVESVFGIMASRFRVLRKPIELYPEKVLGLVSTIAVLHIFLRSSSNSQRYLSRDNIEVLPTDNVVDLDTNNNNNPSVAAIAIREELREYFISTTGEVSWQYQYAS</sequence>
<gene>
    <name evidence="1" type="ORF">MSG28_002640</name>
</gene>
<accession>A0ACC0JIU6</accession>
<reference evidence="1 2" key="1">
    <citation type="journal article" date="2022" name="Genome Biol. Evol.">
        <title>The Spruce Budworm Genome: Reconstructing the Evolutionary History of Antifreeze Proteins.</title>
        <authorList>
            <person name="Beliveau C."/>
            <person name="Gagne P."/>
            <person name="Picq S."/>
            <person name="Vernygora O."/>
            <person name="Keeling C.I."/>
            <person name="Pinkney K."/>
            <person name="Doucet D."/>
            <person name="Wen F."/>
            <person name="Johnston J.S."/>
            <person name="Maaroufi H."/>
            <person name="Boyle B."/>
            <person name="Laroche J."/>
            <person name="Dewar K."/>
            <person name="Juretic N."/>
            <person name="Blackburn G."/>
            <person name="Nisole A."/>
            <person name="Brunet B."/>
            <person name="Brandao M."/>
            <person name="Lumley L."/>
            <person name="Duan J."/>
            <person name="Quan G."/>
            <person name="Lucarotti C.J."/>
            <person name="Roe A.D."/>
            <person name="Sperling F.A.H."/>
            <person name="Levesque R.C."/>
            <person name="Cusson M."/>
        </authorList>
    </citation>
    <scope>NUCLEOTIDE SEQUENCE [LARGE SCALE GENOMIC DNA]</scope>
    <source>
        <strain evidence="1">Glfc:IPQL:Cfum</strain>
    </source>
</reference>
<keyword evidence="2" id="KW-1185">Reference proteome</keyword>
<dbReference type="EMBL" id="CM046104">
    <property type="protein sequence ID" value="KAI8423976.1"/>
    <property type="molecule type" value="Genomic_DNA"/>
</dbReference>
<name>A0ACC0JIU6_CHOFU</name>
<comment type="caution">
    <text evidence="1">The sequence shown here is derived from an EMBL/GenBank/DDBJ whole genome shotgun (WGS) entry which is preliminary data.</text>
</comment>
<protein>
    <submittedName>
        <fullName evidence="1">Uncharacterized protein</fullName>
    </submittedName>
</protein>
<dbReference type="Proteomes" id="UP001064048">
    <property type="component" value="Chromosome 4"/>
</dbReference>
<proteinExistence type="predicted"/>
<evidence type="ECO:0000313" key="1">
    <source>
        <dbReference type="EMBL" id="KAI8423976.1"/>
    </source>
</evidence>